<reference evidence="10 11" key="1">
    <citation type="submission" date="2014-02" db="EMBL/GenBank/DDBJ databases">
        <title>The genome sequence of Colletotrichum fioriniae PJ7.</title>
        <authorList>
            <person name="Baroncelli R."/>
            <person name="Thon M.R."/>
        </authorList>
    </citation>
    <scope>NUCLEOTIDE SEQUENCE [LARGE SCALE GENOMIC DNA]</scope>
    <source>
        <strain evidence="10 11">PJ7</strain>
    </source>
</reference>
<dbReference type="Gene3D" id="3.40.50.300">
    <property type="entry name" value="P-loop containing nucleotide triphosphate hydrolases"/>
    <property type="match status" value="1"/>
</dbReference>
<dbReference type="InterPro" id="IPR027417">
    <property type="entry name" value="P-loop_NTPase"/>
</dbReference>
<comment type="catalytic activity">
    <reaction evidence="6">
        <text>a 1,2-diacyl-sn-glycero-3-phosphocholine + H2O = a 1-acyl-sn-glycero-3-phosphocholine + a fatty acid + H(+)</text>
        <dbReference type="Rhea" id="RHEA:15801"/>
        <dbReference type="ChEBI" id="CHEBI:15377"/>
        <dbReference type="ChEBI" id="CHEBI:15378"/>
        <dbReference type="ChEBI" id="CHEBI:28868"/>
        <dbReference type="ChEBI" id="CHEBI:57643"/>
        <dbReference type="ChEBI" id="CHEBI:58168"/>
        <dbReference type="EC" id="3.1.1.4"/>
    </reaction>
    <physiologicalReaction direction="left-to-right" evidence="6">
        <dbReference type="Rhea" id="RHEA:15802"/>
    </physiologicalReaction>
</comment>
<dbReference type="CDD" id="cd02947">
    <property type="entry name" value="TRX_family"/>
    <property type="match status" value="1"/>
</dbReference>
<dbReference type="STRING" id="1445577.A0A010RGG7"/>
<dbReference type="InterPro" id="IPR056884">
    <property type="entry name" value="NPHP3-like_N"/>
</dbReference>
<dbReference type="eggNOG" id="KOG4231">
    <property type="taxonomic scope" value="Eukaryota"/>
</dbReference>
<dbReference type="InterPro" id="IPR017937">
    <property type="entry name" value="Thioredoxin_CS"/>
</dbReference>
<dbReference type="Pfam" id="PF00085">
    <property type="entry name" value="Thioredoxin"/>
    <property type="match status" value="1"/>
</dbReference>
<dbReference type="PROSITE" id="PS50088">
    <property type="entry name" value="ANK_REPEAT"/>
    <property type="match status" value="1"/>
</dbReference>
<dbReference type="SUPFAM" id="SSF48403">
    <property type="entry name" value="Ankyrin repeat"/>
    <property type="match status" value="1"/>
</dbReference>
<dbReference type="PRINTS" id="PR00421">
    <property type="entry name" value="THIOREDOXIN"/>
</dbReference>
<feature type="repeat" description="ANK" evidence="7">
    <location>
        <begin position="1288"/>
        <end position="1320"/>
    </location>
</feature>
<dbReference type="GO" id="GO:0046486">
    <property type="term" value="P:glycerolipid metabolic process"/>
    <property type="evidence" value="ECO:0007669"/>
    <property type="project" value="UniProtKB-ARBA"/>
</dbReference>
<keyword evidence="11" id="KW-1185">Reference proteome</keyword>
<dbReference type="GO" id="GO:0004623">
    <property type="term" value="F:phospholipase A2 activity"/>
    <property type="evidence" value="ECO:0007669"/>
    <property type="project" value="UniProtKB-EC"/>
</dbReference>
<sequence>MMHLHAVARRSSGRLKPLLTGLAVMYDQRSPNLFRLQSVKDERPKARPASLFRSYSLTRVFERIIAIMLGCLRMTVNECEEAYIRLAKTIFKPKRWKYNAFSRGVDFFSASERYDSSKLESVVKEIIKARTGSEKTPLSNFAEDGVGKVFVTTVQTDDNELLLLRSYETRQELDKHSKQFQLWEALRATSAATTYFKEYRRGNSGYLDGALKSNNPIFQVRQEARDQWPDREAFLISIGTGTKPSVPLRGNLIHLARTLTKLVTETEETWNRFRGSHKEMLEDSLLFRYSVPELGGVDLGNHKLMGMVRTNTERHLREAATEKYVTACAKKMVEIESGEYVKAHAEKASSLRLEDLSDSEKGEYQIPKTWLEEHDTNSTTDCLRSLHATSGDYESQRIGIEKPVPGTCQWFLRHPKFSDWVQSTSSSLLWVTANPGCGKSVLSSFLVDALSQDKNQSIVCSFFFKAGVDSRRDSHQALCVLLHQLFVAAPELVNVAMEDYSSKDKSAFTKDLEALWAVFRTSASRLHDRKIICVVDALDECSDESRDRFISQLVGSFSTSNSEKHAGNLKFLVTSRPWPSIESRFRNLLSIRLRGENESFSLSRDVERVVEHRVRELKLSSALSEDASTMVTKALTEGADRTFLWVSLVFDAIERLQSRKLSSIAKSLDSLPDDLDQLYESAWAAFIDHEASHKLLGIILAANRPLKLEEVNIALSLGVNITSLEGLEQELEPDAEYTIKQLGGFFIRIIDSTVFLVHQTAREFLLGSRADAARKEGKTRIQLAVAESDLGGSCVRLLALDGLPKRRSLPMAEGERVESNKAFITDLPSWVRSFYMYASKYWTEHLRGNSLPESKSSIGLTVKTICDSSKPFFRGWWYFYAERDFFYAGNDAKTMQGYMGRYHAHYTTMRQDFVATRGLLEAGTSSVEQRDANDNDILYKSCVDSNRPLYQLRWIFHQYNPAVLQLHKSLAAASKLGRMEAVNFLLATGMEIHPAVQGPPTRTWSLTQSAIHSTPALKCLLARGLIVQREDIAYAARHGYAEALEILLLHNAGERDSQETLREALVQATEKGYPRCRAVALKYLPDNAANEVDPSEGFLSAAMRSDESAVKEILDQGGQNSREALSFCCSLSYINMAKLFLESVVHTRKILEEALLAFYDTQMGTDLKTYYLNVVERTAGSGRKLYDGFRYVSSFNGSFEENVELLLLFSAKGVRLSRRRYVGAVTLVIATDEKYSLWLLRTTERLQDDPKLSARDFLPIMCFWGKANLIQTVISGVALADINKRNEAGVTLLMIATASGDLATVGLLLERGADPDQECRLEAAQSDMTDCELELVDLLSSVAKGLDRGTLDGSPRSLAQEMGYTGIVNLLTTVLPHLTGNASIPHNWEAPDPSSPSSTSAAALHCQTPIACPTTHAFFSLLLRSLTPEVFSLISSRVTAHLPLLPSHMSTRLFRPFQRIATSSLSSTYRSFHSTSPNMVVHNVRTAEEWKQTLEEKTVVLLDCFATWCGPCKAIAPHLVRHSQNVEYKGIHFVKIDVDEVPDVSQELGIRAMPTFMIFKNKEKSQEIVGANPVALEKAIKELAETPEAEAAKAELEAQEAKMAKEKEAAPSAEEPKQE</sequence>
<dbReference type="Pfam" id="PF24883">
    <property type="entry name" value="NPHP3_N"/>
    <property type="match status" value="1"/>
</dbReference>
<dbReference type="Proteomes" id="UP000020467">
    <property type="component" value="Unassembled WGS sequence"/>
</dbReference>
<protein>
    <recommendedName>
        <fullName evidence="2">phospholipase A2</fullName>
        <ecNumber evidence="2">3.1.1.4</ecNumber>
    </recommendedName>
</protein>
<feature type="region of interest" description="Disordered" evidence="8">
    <location>
        <begin position="1588"/>
        <end position="1619"/>
    </location>
</feature>
<evidence type="ECO:0000313" key="10">
    <source>
        <dbReference type="EMBL" id="EXF79411.1"/>
    </source>
</evidence>
<proteinExistence type="inferred from homology"/>
<organism evidence="10 11">
    <name type="scientific">Colletotrichum fioriniae PJ7</name>
    <dbReference type="NCBI Taxonomy" id="1445577"/>
    <lineage>
        <taxon>Eukaryota</taxon>
        <taxon>Fungi</taxon>
        <taxon>Dikarya</taxon>
        <taxon>Ascomycota</taxon>
        <taxon>Pezizomycotina</taxon>
        <taxon>Sordariomycetes</taxon>
        <taxon>Hypocreomycetidae</taxon>
        <taxon>Glomerellales</taxon>
        <taxon>Glomerellaceae</taxon>
        <taxon>Colletotrichum</taxon>
        <taxon>Colletotrichum acutatum species complex</taxon>
    </lineage>
</organism>
<dbReference type="eggNOG" id="KOG0907">
    <property type="taxonomic scope" value="Eukaryota"/>
</dbReference>
<evidence type="ECO:0000256" key="8">
    <source>
        <dbReference type="SAM" id="MobiDB-lite"/>
    </source>
</evidence>
<gene>
    <name evidence="10" type="ORF">CFIO01_11283</name>
</gene>
<evidence type="ECO:0000256" key="5">
    <source>
        <dbReference type="ARBA" id="ARBA00023157"/>
    </source>
</evidence>
<comment type="similarity">
    <text evidence="1">Belongs to the thioredoxin family.</text>
</comment>
<evidence type="ECO:0000256" key="6">
    <source>
        <dbReference type="ARBA" id="ARBA00023422"/>
    </source>
</evidence>
<dbReference type="InterPro" id="IPR036249">
    <property type="entry name" value="Thioredoxin-like_sf"/>
</dbReference>
<dbReference type="InterPro" id="IPR016035">
    <property type="entry name" value="Acyl_Trfase/lysoPLipase"/>
</dbReference>
<comment type="caution">
    <text evidence="10">The sequence shown here is derived from an EMBL/GenBank/DDBJ whole genome shotgun (WGS) entry which is preliminary data.</text>
</comment>
<dbReference type="SUPFAM" id="SSF52833">
    <property type="entry name" value="Thioredoxin-like"/>
    <property type="match status" value="1"/>
</dbReference>
<dbReference type="PROSITE" id="PS00194">
    <property type="entry name" value="THIOREDOXIN_1"/>
    <property type="match status" value="1"/>
</dbReference>
<evidence type="ECO:0000256" key="4">
    <source>
        <dbReference type="ARBA" id="ARBA00023098"/>
    </source>
</evidence>
<dbReference type="SUPFAM" id="SSF52151">
    <property type="entry name" value="FabD/lysophospholipase-like"/>
    <property type="match status" value="1"/>
</dbReference>
<evidence type="ECO:0000256" key="1">
    <source>
        <dbReference type="ARBA" id="ARBA00008987"/>
    </source>
</evidence>
<keyword evidence="4" id="KW-0443">Lipid metabolism</keyword>
<dbReference type="PANTHER" id="PTHR10039:SF14">
    <property type="entry name" value="NACHT DOMAIN-CONTAINING PROTEIN"/>
    <property type="match status" value="1"/>
</dbReference>
<dbReference type="Pfam" id="PF00023">
    <property type="entry name" value="Ank"/>
    <property type="match status" value="1"/>
</dbReference>
<evidence type="ECO:0000313" key="11">
    <source>
        <dbReference type="Proteomes" id="UP000020467"/>
    </source>
</evidence>
<dbReference type="InterPro" id="IPR002110">
    <property type="entry name" value="Ankyrin_rpt"/>
</dbReference>
<dbReference type="KEGG" id="cfj:CFIO01_11283"/>
<dbReference type="SUPFAM" id="SSF52540">
    <property type="entry name" value="P-loop containing nucleoside triphosphate hydrolases"/>
    <property type="match status" value="1"/>
</dbReference>
<name>A0A010RGG7_9PEZI</name>
<dbReference type="HOGENOM" id="CLU_259278_0_0_1"/>
<dbReference type="PROSITE" id="PS51352">
    <property type="entry name" value="THIOREDOXIN_2"/>
    <property type="match status" value="1"/>
</dbReference>
<dbReference type="Gene3D" id="3.40.1090.10">
    <property type="entry name" value="Cytosolic phospholipase A2 catalytic domain"/>
    <property type="match status" value="1"/>
</dbReference>
<keyword evidence="7" id="KW-0040">ANK repeat</keyword>
<dbReference type="Gene3D" id="3.40.30.10">
    <property type="entry name" value="Glutaredoxin"/>
    <property type="match status" value="1"/>
</dbReference>
<evidence type="ECO:0000256" key="2">
    <source>
        <dbReference type="ARBA" id="ARBA00013278"/>
    </source>
</evidence>
<dbReference type="PROSITE" id="PS50297">
    <property type="entry name" value="ANK_REP_REGION"/>
    <property type="match status" value="1"/>
</dbReference>
<keyword evidence="5" id="KW-1015">Disulfide bond</keyword>
<dbReference type="InterPro" id="IPR036770">
    <property type="entry name" value="Ankyrin_rpt-contain_sf"/>
</dbReference>
<dbReference type="EC" id="3.1.1.4" evidence="2"/>
<evidence type="ECO:0000256" key="7">
    <source>
        <dbReference type="PROSITE-ProRule" id="PRU00023"/>
    </source>
</evidence>
<dbReference type="InterPro" id="IPR002641">
    <property type="entry name" value="PNPLA_dom"/>
</dbReference>
<accession>A0A010RGG7</accession>
<evidence type="ECO:0000259" key="9">
    <source>
        <dbReference type="PROSITE" id="PS51352"/>
    </source>
</evidence>
<dbReference type="Pfam" id="PF01734">
    <property type="entry name" value="Patatin"/>
    <property type="match status" value="1"/>
</dbReference>
<dbReference type="SMART" id="SM00248">
    <property type="entry name" value="ANK"/>
    <property type="match status" value="2"/>
</dbReference>
<dbReference type="FunFam" id="3.40.30.10:FF:000245">
    <property type="entry name" value="Thioredoxin"/>
    <property type="match status" value="1"/>
</dbReference>
<dbReference type="PANTHER" id="PTHR10039">
    <property type="entry name" value="AMELOGENIN"/>
    <property type="match status" value="1"/>
</dbReference>
<keyword evidence="3" id="KW-0677">Repeat</keyword>
<dbReference type="Gene3D" id="1.25.40.20">
    <property type="entry name" value="Ankyrin repeat-containing domain"/>
    <property type="match status" value="2"/>
</dbReference>
<dbReference type="InterPro" id="IPR013766">
    <property type="entry name" value="Thioredoxin_domain"/>
</dbReference>
<feature type="domain" description="Thioredoxin" evidence="9">
    <location>
        <begin position="1470"/>
        <end position="1585"/>
    </location>
</feature>
<dbReference type="EMBL" id="JARH01000556">
    <property type="protein sequence ID" value="EXF79411.1"/>
    <property type="molecule type" value="Genomic_DNA"/>
</dbReference>
<evidence type="ECO:0000256" key="3">
    <source>
        <dbReference type="ARBA" id="ARBA00022737"/>
    </source>
</evidence>
<dbReference type="OrthoDB" id="1658288at2759"/>